<dbReference type="Proteomes" id="UP000266327">
    <property type="component" value="Unassembled WGS sequence"/>
</dbReference>
<keyword evidence="1" id="KW-0472">Membrane</keyword>
<sequence>MKRLFLILWRTSRVDLRLAWFALRHPARPVWLLPALGLLGLYALSPFSYAVPLLGVVDDLVVVPLALHALLKLLPEPIRASGSRRVPL</sequence>
<evidence type="ECO:0000256" key="1">
    <source>
        <dbReference type="SAM" id="Phobius"/>
    </source>
</evidence>
<evidence type="ECO:0000313" key="2">
    <source>
        <dbReference type="EMBL" id="RJG02450.1"/>
    </source>
</evidence>
<dbReference type="RefSeq" id="WP_119785951.1">
    <property type="nucleotide sequence ID" value="NZ_QYUQ01000002.1"/>
</dbReference>
<proteinExistence type="predicted"/>
<keyword evidence="3" id="KW-1185">Reference proteome</keyword>
<keyword evidence="1" id="KW-1133">Transmembrane helix</keyword>
<reference evidence="3" key="1">
    <citation type="submission" date="2018-09" db="EMBL/GenBank/DDBJ databases">
        <authorList>
            <person name="Zhu H."/>
        </authorList>
    </citation>
    <scope>NUCLEOTIDE SEQUENCE [LARGE SCALE GENOMIC DNA]</scope>
    <source>
        <strain evidence="3">K1S02-23</strain>
    </source>
</reference>
<dbReference type="OrthoDB" id="9804184at2"/>
<dbReference type="EMBL" id="QYUQ01000002">
    <property type="protein sequence ID" value="RJG02450.1"/>
    <property type="molecule type" value="Genomic_DNA"/>
</dbReference>
<protein>
    <recommendedName>
        <fullName evidence="4">DUF1232 domain-containing protein</fullName>
    </recommendedName>
</protein>
<evidence type="ECO:0000313" key="3">
    <source>
        <dbReference type="Proteomes" id="UP000266327"/>
    </source>
</evidence>
<accession>A0A3A3GNB8</accession>
<name>A0A3A3GNB8_9BURK</name>
<gene>
    <name evidence="2" type="ORF">D3878_13395</name>
</gene>
<keyword evidence="1" id="KW-0812">Transmembrane</keyword>
<dbReference type="AlphaFoldDB" id="A0A3A3GNB8"/>
<comment type="caution">
    <text evidence="2">The sequence shown here is derived from an EMBL/GenBank/DDBJ whole genome shotgun (WGS) entry which is preliminary data.</text>
</comment>
<feature type="transmembrane region" description="Helical" evidence="1">
    <location>
        <begin position="30"/>
        <end position="47"/>
    </location>
</feature>
<evidence type="ECO:0008006" key="4">
    <source>
        <dbReference type="Google" id="ProtNLM"/>
    </source>
</evidence>
<organism evidence="2 3">
    <name type="scientific">Noviherbaspirillum sedimenti</name>
    <dbReference type="NCBI Taxonomy" id="2320865"/>
    <lineage>
        <taxon>Bacteria</taxon>
        <taxon>Pseudomonadati</taxon>
        <taxon>Pseudomonadota</taxon>
        <taxon>Betaproteobacteria</taxon>
        <taxon>Burkholderiales</taxon>
        <taxon>Oxalobacteraceae</taxon>
        <taxon>Noviherbaspirillum</taxon>
    </lineage>
</organism>